<dbReference type="GO" id="GO:0009089">
    <property type="term" value="P:lysine biosynthetic process via diaminopimelate"/>
    <property type="evidence" value="ECO:0007669"/>
    <property type="project" value="InterPro"/>
</dbReference>
<dbReference type="InterPro" id="IPR022663">
    <property type="entry name" value="DapB_C"/>
</dbReference>
<dbReference type="SUPFAM" id="SSF51735">
    <property type="entry name" value="NAD(P)-binding Rossmann-fold domains"/>
    <property type="match status" value="1"/>
</dbReference>
<dbReference type="GO" id="GO:0019877">
    <property type="term" value="P:diaminopimelate biosynthetic process"/>
    <property type="evidence" value="ECO:0007669"/>
    <property type="project" value="TreeGrafter"/>
</dbReference>
<dbReference type="OrthoDB" id="9790352at2"/>
<dbReference type="RefSeq" id="WP_109647028.1">
    <property type="nucleotide sequence ID" value="NZ_QGGB01000007.1"/>
</dbReference>
<dbReference type="Proteomes" id="UP000245533">
    <property type="component" value="Unassembled WGS sequence"/>
</dbReference>
<dbReference type="PANTHER" id="PTHR20836:SF0">
    <property type="entry name" value="4-HYDROXY-TETRAHYDRODIPICOLINATE REDUCTASE 1, CHLOROPLASTIC-RELATED"/>
    <property type="match status" value="1"/>
</dbReference>
<keyword evidence="3" id="KW-1185">Reference proteome</keyword>
<comment type="caution">
    <text evidence="2">The sequence shown here is derived from an EMBL/GenBank/DDBJ whole genome shotgun (WGS) entry which is preliminary data.</text>
</comment>
<feature type="domain" description="Dihydrodipicolinate reductase C-terminal" evidence="1">
    <location>
        <begin position="99"/>
        <end position="214"/>
    </location>
</feature>
<dbReference type="GO" id="GO:0008839">
    <property type="term" value="F:4-hydroxy-tetrahydrodipicolinate reductase"/>
    <property type="evidence" value="ECO:0007669"/>
    <property type="project" value="InterPro"/>
</dbReference>
<name>A0A316TTD2_9BACT</name>
<evidence type="ECO:0000259" key="1">
    <source>
        <dbReference type="Pfam" id="PF05173"/>
    </source>
</evidence>
<dbReference type="PIRSF" id="PIRSF000161">
    <property type="entry name" value="DHPR"/>
    <property type="match status" value="1"/>
</dbReference>
<dbReference type="SUPFAM" id="SSF55347">
    <property type="entry name" value="Glyceraldehyde-3-phosphate dehydrogenase-like, C-terminal domain"/>
    <property type="match status" value="1"/>
</dbReference>
<dbReference type="Pfam" id="PF05173">
    <property type="entry name" value="DapB_C"/>
    <property type="match status" value="1"/>
</dbReference>
<evidence type="ECO:0000313" key="2">
    <source>
        <dbReference type="EMBL" id="PWN06235.1"/>
    </source>
</evidence>
<proteinExistence type="predicted"/>
<protein>
    <recommendedName>
        <fullName evidence="1">Dihydrodipicolinate reductase C-terminal domain-containing protein</fullName>
    </recommendedName>
</protein>
<gene>
    <name evidence="2" type="ORF">DDZ15_10420</name>
</gene>
<dbReference type="PANTHER" id="PTHR20836">
    <property type="entry name" value="DIHYDRODIPICOLINATE REDUCTASE"/>
    <property type="match status" value="1"/>
</dbReference>
<dbReference type="InterPro" id="IPR023940">
    <property type="entry name" value="DHDPR_bac"/>
</dbReference>
<dbReference type="InterPro" id="IPR036291">
    <property type="entry name" value="NAD(P)-bd_dom_sf"/>
</dbReference>
<accession>A0A316TTD2</accession>
<organism evidence="2 3">
    <name type="scientific">Rhodohalobacter mucosus</name>
    <dbReference type="NCBI Taxonomy" id="2079485"/>
    <lineage>
        <taxon>Bacteria</taxon>
        <taxon>Pseudomonadati</taxon>
        <taxon>Balneolota</taxon>
        <taxon>Balneolia</taxon>
        <taxon>Balneolales</taxon>
        <taxon>Balneolaceae</taxon>
        <taxon>Rhodohalobacter</taxon>
    </lineage>
</organism>
<dbReference type="AlphaFoldDB" id="A0A316TTD2"/>
<reference evidence="2 3" key="1">
    <citation type="submission" date="2018-05" db="EMBL/GenBank/DDBJ databases">
        <title>Rhodohalobacter halophilus gen. nov., sp. nov., a moderately halophilic member of the family Balneolaceae.</title>
        <authorList>
            <person name="Liu Z.-W."/>
        </authorList>
    </citation>
    <scope>NUCLEOTIDE SEQUENCE [LARGE SCALE GENOMIC DNA]</scope>
    <source>
        <strain evidence="2 3">8A47</strain>
    </source>
</reference>
<dbReference type="Gene3D" id="3.30.360.10">
    <property type="entry name" value="Dihydrodipicolinate Reductase, domain 2"/>
    <property type="match status" value="1"/>
</dbReference>
<sequence>MKISVIGTGKTGSSVAELLGGDAVCFNRSNPPDAEKVSNTDAAIVFVPPDAAAEISDVLLEAAIPSVWGTTGYAWPENLPDRVKDANSRWIIGSNFSMGMNLIRKALRMLGSGSSLLDDAEFHIHEVHHKEKKDAPSGTALSWQEWLGQDAHISSDRQGDVKGIHSLHIKTKYESITLKHEAHSRKLFAEGAVWAAKYLLRHPHIDPGVYTFASIFDKAYRGGL</sequence>
<dbReference type="EMBL" id="QGGB01000007">
    <property type="protein sequence ID" value="PWN06235.1"/>
    <property type="molecule type" value="Genomic_DNA"/>
</dbReference>
<evidence type="ECO:0000313" key="3">
    <source>
        <dbReference type="Proteomes" id="UP000245533"/>
    </source>
</evidence>